<reference evidence="2" key="2">
    <citation type="journal article" date="2023" name="Infect Dis Poverty">
        <title>Chromosome-scale genome of the human blood fluke Schistosoma mekongi and its implications for public health.</title>
        <authorList>
            <person name="Zhou M."/>
            <person name="Xu L."/>
            <person name="Xu D."/>
            <person name="Chen W."/>
            <person name="Khan J."/>
            <person name="Hu Y."/>
            <person name="Huang H."/>
            <person name="Wei H."/>
            <person name="Zhang Y."/>
            <person name="Chusongsang P."/>
            <person name="Tanasarnprasert K."/>
            <person name="Hu X."/>
            <person name="Limpanont Y."/>
            <person name="Lv Z."/>
        </authorList>
    </citation>
    <scope>NUCLEOTIDE SEQUENCE</scope>
    <source>
        <strain evidence="2">LV_2022a</strain>
    </source>
</reference>
<dbReference type="Proteomes" id="UP001292079">
    <property type="component" value="Unassembled WGS sequence"/>
</dbReference>
<dbReference type="EMBL" id="JALJAT010000249">
    <property type="protein sequence ID" value="KAK4467331.1"/>
    <property type="molecule type" value="Genomic_DNA"/>
</dbReference>
<feature type="compositionally biased region" description="Polar residues" evidence="1">
    <location>
        <begin position="33"/>
        <end position="42"/>
    </location>
</feature>
<name>A0AAE1Z4A6_SCHME</name>
<accession>A0AAE1Z4A6</accession>
<sequence>MEIQPLDATWHKSSRVASCITLRAETAHDRPGSESSNLTTMRTVERNTKQRRNQPQLDRHVSDLGLSDSAPRANPSPEVTDPICRLPLPTLFNCQRLFTLETCCGYGYGLPRKLYCLARIFKGRQERSGHHKKGGALRRLAPYLRTSRFQGVDALLTKKRELFQNSRRHLRGRLRYRAGCMPNKKCPKHTPISWTGSGILTDSFRYRGLRSTTFVL</sequence>
<evidence type="ECO:0000256" key="1">
    <source>
        <dbReference type="SAM" id="MobiDB-lite"/>
    </source>
</evidence>
<dbReference type="AlphaFoldDB" id="A0AAE1Z4A6"/>
<evidence type="ECO:0000313" key="2">
    <source>
        <dbReference type="EMBL" id="KAK4467331.1"/>
    </source>
</evidence>
<feature type="region of interest" description="Disordered" evidence="1">
    <location>
        <begin position="27"/>
        <end position="79"/>
    </location>
</feature>
<proteinExistence type="predicted"/>
<reference evidence="2" key="1">
    <citation type="submission" date="2022-04" db="EMBL/GenBank/DDBJ databases">
        <authorList>
            <person name="Xu L."/>
            <person name="Lv Z."/>
        </authorList>
    </citation>
    <scope>NUCLEOTIDE SEQUENCE</scope>
    <source>
        <strain evidence="2">LV_2022a</strain>
    </source>
</reference>
<keyword evidence="3" id="KW-1185">Reference proteome</keyword>
<gene>
    <name evidence="2" type="ORF">MN116_000302</name>
</gene>
<comment type="caution">
    <text evidence="2">The sequence shown here is derived from an EMBL/GenBank/DDBJ whole genome shotgun (WGS) entry which is preliminary data.</text>
</comment>
<organism evidence="2 3">
    <name type="scientific">Schistosoma mekongi</name>
    <name type="common">Parasitic worm</name>
    <dbReference type="NCBI Taxonomy" id="38744"/>
    <lineage>
        <taxon>Eukaryota</taxon>
        <taxon>Metazoa</taxon>
        <taxon>Spiralia</taxon>
        <taxon>Lophotrochozoa</taxon>
        <taxon>Platyhelminthes</taxon>
        <taxon>Trematoda</taxon>
        <taxon>Digenea</taxon>
        <taxon>Strigeidida</taxon>
        <taxon>Schistosomatoidea</taxon>
        <taxon>Schistosomatidae</taxon>
        <taxon>Schistosoma</taxon>
    </lineage>
</organism>
<dbReference type="PANTHER" id="PTHR34141">
    <property type="match status" value="1"/>
</dbReference>
<evidence type="ECO:0000313" key="3">
    <source>
        <dbReference type="Proteomes" id="UP001292079"/>
    </source>
</evidence>
<dbReference type="PANTHER" id="PTHR34141:SF1">
    <property type="match status" value="1"/>
</dbReference>
<protein>
    <submittedName>
        <fullName evidence="2">Uncharacterized protein</fullName>
    </submittedName>
</protein>